<evidence type="ECO:0000256" key="5">
    <source>
        <dbReference type="ARBA" id="ARBA00022741"/>
    </source>
</evidence>
<keyword evidence="8 9" id="KW-0472">Membrane</keyword>
<comment type="subcellular location">
    <subcellularLocation>
        <location evidence="1">Cell membrane</location>
        <topology evidence="1">Multi-pass membrane protein</topology>
    </subcellularLocation>
</comment>
<dbReference type="InterPro" id="IPR036640">
    <property type="entry name" value="ABC1_TM_sf"/>
</dbReference>
<dbReference type="FunFam" id="3.40.50.300:FF:000221">
    <property type="entry name" value="Multidrug ABC transporter ATP-binding protein"/>
    <property type="match status" value="1"/>
</dbReference>
<feature type="transmembrane region" description="Helical" evidence="9">
    <location>
        <begin position="161"/>
        <end position="188"/>
    </location>
</feature>
<dbReference type="InterPro" id="IPR011527">
    <property type="entry name" value="ABC1_TM_dom"/>
</dbReference>
<proteinExistence type="predicted"/>
<evidence type="ECO:0000259" key="11">
    <source>
        <dbReference type="PROSITE" id="PS50929"/>
    </source>
</evidence>
<dbReference type="AlphaFoldDB" id="A0A1X7HAR8"/>
<evidence type="ECO:0000256" key="1">
    <source>
        <dbReference type="ARBA" id="ARBA00004651"/>
    </source>
</evidence>
<feature type="transmembrane region" description="Helical" evidence="9">
    <location>
        <begin position="52"/>
        <end position="73"/>
    </location>
</feature>
<dbReference type="GO" id="GO:0015421">
    <property type="term" value="F:ABC-type oligopeptide transporter activity"/>
    <property type="evidence" value="ECO:0007669"/>
    <property type="project" value="TreeGrafter"/>
</dbReference>
<organism evidence="12 13">
    <name type="scientific">Paenibacillus uliginis N3/975</name>
    <dbReference type="NCBI Taxonomy" id="1313296"/>
    <lineage>
        <taxon>Bacteria</taxon>
        <taxon>Bacillati</taxon>
        <taxon>Bacillota</taxon>
        <taxon>Bacilli</taxon>
        <taxon>Bacillales</taxon>
        <taxon>Paenibacillaceae</taxon>
        <taxon>Paenibacillus</taxon>
    </lineage>
</organism>
<dbReference type="InterPro" id="IPR003593">
    <property type="entry name" value="AAA+_ATPase"/>
</dbReference>
<protein>
    <submittedName>
        <fullName evidence="12">ATP-binding cassette, subfamily B</fullName>
    </submittedName>
</protein>
<reference evidence="12 13" key="1">
    <citation type="submission" date="2017-04" db="EMBL/GenBank/DDBJ databases">
        <authorList>
            <person name="Afonso C.L."/>
            <person name="Miller P.J."/>
            <person name="Scott M.A."/>
            <person name="Spackman E."/>
            <person name="Goraichik I."/>
            <person name="Dimitrov K.M."/>
            <person name="Suarez D.L."/>
            <person name="Swayne D.E."/>
        </authorList>
    </citation>
    <scope>NUCLEOTIDE SEQUENCE [LARGE SCALE GENOMIC DNA]</scope>
    <source>
        <strain evidence="12 13">N3/975</strain>
    </source>
</reference>
<dbReference type="Gene3D" id="1.20.1560.10">
    <property type="entry name" value="ABC transporter type 1, transmembrane domain"/>
    <property type="match status" value="1"/>
</dbReference>
<dbReference type="STRING" id="1313296.SAMN05661091_2114"/>
<keyword evidence="3" id="KW-1003">Cell membrane</keyword>
<dbReference type="PROSITE" id="PS50893">
    <property type="entry name" value="ABC_TRANSPORTER_2"/>
    <property type="match status" value="1"/>
</dbReference>
<sequence>MIEAYRPFSGWYAFLGLTGELHLQPGIRKEGIILFAVLKNLGWFFKLEKKRYLIGLFFLIFCGLLELIPPLLLGNAIDDIVTSTISWASLAKYLLMIMGTVAVIYLGTYIWMHRIFGGANLVERLLRTRYMNHLLGMLPPFFEKNRTGDLMAKATNDLRSVAATAGFGMLVMTDSTVYLIVILFAMGFIVSWKLTLAAILPLPIIAVGMVIYGKAIHKRYTAAQDAFGVMNDQVLESVAGIRVVRAYVQEREDQQRFQEITDDVYRKNLAVAKVDALFEPTINFSIGLSYVIGLAYGVYMVFQNQITLGDLVSFNMYLGMMIWPMFAIGELINIMQRGNASLDRVNDTLSVPPDVVDPAEPVDIVSPDSIELKEVTFRYPTSTVDNLSDVSLTLQKGQTLGVVGRTGSGKSTLLKQLLHEYPTGSGEILISGAPIEMLSKDRLHSWIGYVPQEQILFSKTVRQNIQFGKKDASDDVIMDAISTAAFDRDLNTLSDGLDTLVGEKGVALSGGQKQRVSLARAFISDPDILILDDALSAVDARTEARIIENIRCKRAGKTTLISTHRLSAVQHADWIVVLDDGRITEQGTHEQLLAMNGWYREQFERQQVENNLTSEEVS</sequence>
<dbReference type="PANTHER" id="PTHR43394:SF1">
    <property type="entry name" value="ATP-BINDING CASSETTE SUB-FAMILY B MEMBER 10, MITOCHONDRIAL"/>
    <property type="match status" value="1"/>
</dbReference>
<feature type="domain" description="ABC transporter" evidence="10">
    <location>
        <begin position="370"/>
        <end position="605"/>
    </location>
</feature>
<evidence type="ECO:0000256" key="8">
    <source>
        <dbReference type="ARBA" id="ARBA00023136"/>
    </source>
</evidence>
<dbReference type="InterPro" id="IPR027417">
    <property type="entry name" value="P-loop_NTPase"/>
</dbReference>
<dbReference type="SUPFAM" id="SSF52540">
    <property type="entry name" value="P-loop containing nucleoside triphosphate hydrolases"/>
    <property type="match status" value="1"/>
</dbReference>
<dbReference type="InterPro" id="IPR017871">
    <property type="entry name" value="ABC_transporter-like_CS"/>
</dbReference>
<dbReference type="GO" id="GO:0016887">
    <property type="term" value="F:ATP hydrolysis activity"/>
    <property type="evidence" value="ECO:0007669"/>
    <property type="project" value="InterPro"/>
</dbReference>
<keyword evidence="7 9" id="KW-1133">Transmembrane helix</keyword>
<feature type="transmembrane region" description="Helical" evidence="9">
    <location>
        <begin position="314"/>
        <end position="334"/>
    </location>
</feature>
<dbReference type="EMBL" id="LT840184">
    <property type="protein sequence ID" value="SMF82135.1"/>
    <property type="molecule type" value="Genomic_DNA"/>
</dbReference>
<evidence type="ECO:0000256" key="3">
    <source>
        <dbReference type="ARBA" id="ARBA00022475"/>
    </source>
</evidence>
<gene>
    <name evidence="12" type="ORF">SAMN05661091_2114</name>
</gene>
<dbReference type="GO" id="GO:0005524">
    <property type="term" value="F:ATP binding"/>
    <property type="evidence" value="ECO:0007669"/>
    <property type="project" value="UniProtKB-KW"/>
</dbReference>
<keyword evidence="2" id="KW-0813">Transport</keyword>
<dbReference type="Proteomes" id="UP000192940">
    <property type="component" value="Chromosome I"/>
</dbReference>
<dbReference type="InterPro" id="IPR039421">
    <property type="entry name" value="Type_1_exporter"/>
</dbReference>
<evidence type="ECO:0000259" key="10">
    <source>
        <dbReference type="PROSITE" id="PS50893"/>
    </source>
</evidence>
<dbReference type="Pfam" id="PF00664">
    <property type="entry name" value="ABC_membrane"/>
    <property type="match status" value="1"/>
</dbReference>
<dbReference type="FunFam" id="1.20.1560.10:FF:000011">
    <property type="entry name" value="Multidrug ABC transporter ATP-binding protein"/>
    <property type="match status" value="1"/>
</dbReference>
<evidence type="ECO:0000256" key="4">
    <source>
        <dbReference type="ARBA" id="ARBA00022692"/>
    </source>
</evidence>
<name>A0A1X7HAR8_9BACL</name>
<feature type="transmembrane region" description="Helical" evidence="9">
    <location>
        <begin position="282"/>
        <end position="302"/>
    </location>
</feature>
<evidence type="ECO:0000256" key="9">
    <source>
        <dbReference type="SAM" id="Phobius"/>
    </source>
</evidence>
<feature type="transmembrane region" description="Helical" evidence="9">
    <location>
        <begin position="93"/>
        <end position="112"/>
    </location>
</feature>
<dbReference type="CDD" id="cd18541">
    <property type="entry name" value="ABC_6TM_TmrB_like"/>
    <property type="match status" value="1"/>
</dbReference>
<accession>A0A1X7HAR8</accession>
<keyword evidence="13" id="KW-1185">Reference proteome</keyword>
<dbReference type="PANTHER" id="PTHR43394">
    <property type="entry name" value="ATP-DEPENDENT PERMEASE MDL1, MITOCHONDRIAL"/>
    <property type="match status" value="1"/>
</dbReference>
<evidence type="ECO:0000256" key="6">
    <source>
        <dbReference type="ARBA" id="ARBA00022840"/>
    </source>
</evidence>
<keyword evidence="4 9" id="KW-0812">Transmembrane</keyword>
<dbReference type="GO" id="GO:0005886">
    <property type="term" value="C:plasma membrane"/>
    <property type="evidence" value="ECO:0007669"/>
    <property type="project" value="UniProtKB-SubCell"/>
</dbReference>
<dbReference type="SUPFAM" id="SSF90123">
    <property type="entry name" value="ABC transporter transmembrane region"/>
    <property type="match status" value="1"/>
</dbReference>
<dbReference type="PROSITE" id="PS00211">
    <property type="entry name" value="ABC_TRANSPORTER_1"/>
    <property type="match status" value="1"/>
</dbReference>
<dbReference type="Pfam" id="PF00005">
    <property type="entry name" value="ABC_tran"/>
    <property type="match status" value="1"/>
</dbReference>
<evidence type="ECO:0000313" key="13">
    <source>
        <dbReference type="Proteomes" id="UP000192940"/>
    </source>
</evidence>
<feature type="transmembrane region" description="Helical" evidence="9">
    <location>
        <begin position="194"/>
        <end position="212"/>
    </location>
</feature>
<dbReference type="Gene3D" id="3.40.50.300">
    <property type="entry name" value="P-loop containing nucleotide triphosphate hydrolases"/>
    <property type="match status" value="1"/>
</dbReference>
<feature type="domain" description="ABC transmembrane type-1" evidence="11">
    <location>
        <begin position="53"/>
        <end position="337"/>
    </location>
</feature>
<dbReference type="InterPro" id="IPR003439">
    <property type="entry name" value="ABC_transporter-like_ATP-bd"/>
</dbReference>
<evidence type="ECO:0000313" key="12">
    <source>
        <dbReference type="EMBL" id="SMF82135.1"/>
    </source>
</evidence>
<keyword evidence="6 12" id="KW-0067">ATP-binding</keyword>
<keyword evidence="5" id="KW-0547">Nucleotide-binding</keyword>
<evidence type="ECO:0000256" key="2">
    <source>
        <dbReference type="ARBA" id="ARBA00022448"/>
    </source>
</evidence>
<dbReference type="PROSITE" id="PS50929">
    <property type="entry name" value="ABC_TM1F"/>
    <property type="match status" value="1"/>
</dbReference>
<dbReference type="SMART" id="SM00382">
    <property type="entry name" value="AAA"/>
    <property type="match status" value="1"/>
</dbReference>
<evidence type="ECO:0000256" key="7">
    <source>
        <dbReference type="ARBA" id="ARBA00022989"/>
    </source>
</evidence>